<gene>
    <name evidence="12 14" type="primary">rlmN</name>
    <name evidence="14" type="ORF">AN618_18390</name>
</gene>
<feature type="binding site" evidence="12">
    <location>
        <begin position="214"/>
        <end position="216"/>
    </location>
    <ligand>
        <name>S-adenosyl-L-methionine</name>
        <dbReference type="ChEBI" id="CHEBI:59789"/>
    </ligand>
</feature>
<dbReference type="RefSeq" id="WP_066354172.1">
    <property type="nucleotide sequence ID" value="NZ_LOED01000025.1"/>
</dbReference>
<dbReference type="AlphaFoldDB" id="A0A140L4T6"/>
<dbReference type="GO" id="GO:0070040">
    <property type="term" value="F:rRNA (adenine(2503)-C2-)-methyltransferase activity"/>
    <property type="evidence" value="ECO:0007669"/>
    <property type="project" value="UniProtKB-UniRule"/>
</dbReference>
<evidence type="ECO:0000313" key="14">
    <source>
        <dbReference type="EMBL" id="KXG75561.1"/>
    </source>
</evidence>
<evidence type="ECO:0000256" key="5">
    <source>
        <dbReference type="ARBA" id="ARBA00022603"/>
    </source>
</evidence>
<dbReference type="PANTHER" id="PTHR30544">
    <property type="entry name" value="23S RRNA METHYLTRANSFERASE"/>
    <property type="match status" value="1"/>
</dbReference>
<dbReference type="Gene3D" id="1.10.150.530">
    <property type="match status" value="1"/>
</dbReference>
<dbReference type="GO" id="GO:0051539">
    <property type="term" value="F:4 iron, 4 sulfur cluster binding"/>
    <property type="evidence" value="ECO:0007669"/>
    <property type="project" value="UniProtKB-UniRule"/>
</dbReference>
<dbReference type="GO" id="GO:0070475">
    <property type="term" value="P:rRNA base methylation"/>
    <property type="evidence" value="ECO:0007669"/>
    <property type="project" value="UniProtKB-UniRule"/>
</dbReference>
<dbReference type="SFLD" id="SFLDS00029">
    <property type="entry name" value="Radical_SAM"/>
    <property type="match status" value="1"/>
</dbReference>
<sequence length="346" mass="39586">MPRTDLKGMTVEELQDFLRPLGEPAYRARQIFRWIYKGVEDFDKMTDIPKSLAAKLKEICYVGKIKIHRKFESQKDETVKYLLLLQDGEVIESVKMEHDYGITVCVSSQVGCPMGCAFCASTIGGFRRNLTAGEMVDQVLVIQEDIKKRISHVVVMGSGEPLLNYDELIKFLRIINSNLAFNISYRRVSVSTCGIVPGIKRLAEEKLPITLSVSLHAPFDELRDRLVPINRRYPIMELLDACKYYIIKTKRRITFEYTMISGVNDSKECAVKLARLLKGILCHVNLIPLNPVRERVFERSANERIKLFEEILKNYGISVTVRQEMGADIEAACGQLRRSFLNEVKK</sequence>
<feature type="active site" description="Proton acceptor" evidence="12">
    <location>
        <position position="92"/>
    </location>
</feature>
<dbReference type="FunCoup" id="A0A140L4T6">
    <property type="interactions" value="412"/>
</dbReference>
<feature type="domain" description="Radical SAM core" evidence="13">
    <location>
        <begin position="98"/>
        <end position="328"/>
    </location>
</feature>
<dbReference type="SUPFAM" id="SSF102114">
    <property type="entry name" value="Radical SAM enzymes"/>
    <property type="match status" value="1"/>
</dbReference>
<dbReference type="CDD" id="cd01335">
    <property type="entry name" value="Radical_SAM"/>
    <property type="match status" value="1"/>
</dbReference>
<dbReference type="SFLD" id="SFLDG01062">
    <property type="entry name" value="methyltransferase_(Class_A)"/>
    <property type="match status" value="1"/>
</dbReference>
<dbReference type="PIRSF" id="PIRSF006004">
    <property type="entry name" value="CHP00048"/>
    <property type="match status" value="1"/>
</dbReference>
<feature type="binding site" evidence="12">
    <location>
        <position position="116"/>
    </location>
    <ligand>
        <name>[4Fe-4S] cluster</name>
        <dbReference type="ChEBI" id="CHEBI:49883"/>
        <note>4Fe-4S-S-AdoMet</note>
    </ligand>
</feature>
<keyword evidence="8 12" id="KW-0819">tRNA processing</keyword>
<dbReference type="PATRIC" id="fig|520764.3.peg.1977"/>
<keyword evidence="4 12" id="KW-0698">rRNA processing</keyword>
<feature type="binding site" evidence="12">
    <location>
        <position position="290"/>
    </location>
    <ligand>
        <name>S-adenosyl-L-methionine</name>
        <dbReference type="ChEBI" id="CHEBI:59789"/>
    </ligand>
</feature>
<evidence type="ECO:0000256" key="1">
    <source>
        <dbReference type="ARBA" id="ARBA00004496"/>
    </source>
</evidence>
<dbReference type="NCBIfam" id="TIGR00048">
    <property type="entry name" value="rRNA_mod_RlmN"/>
    <property type="match status" value="1"/>
</dbReference>
<keyword evidence="9 12" id="KW-0479">Metal-binding</keyword>
<keyword evidence="5 12" id="KW-0489">Methyltransferase</keyword>
<dbReference type="Pfam" id="PF21016">
    <property type="entry name" value="RlmN_N"/>
    <property type="match status" value="1"/>
</dbReference>
<dbReference type="InterPro" id="IPR013785">
    <property type="entry name" value="Aldolase_TIM"/>
</dbReference>
<keyword evidence="6 12" id="KW-0808">Transferase</keyword>
<name>A0A140L4T6_9FIRM</name>
<comment type="caution">
    <text evidence="14">The sequence shown here is derived from an EMBL/GenBank/DDBJ whole genome shotgun (WGS) entry which is preliminary data.</text>
</comment>
<dbReference type="Proteomes" id="UP000070427">
    <property type="component" value="Unassembled WGS sequence"/>
</dbReference>
<comment type="caution">
    <text evidence="12">Lacks conserved residue(s) required for the propagation of feature annotation.</text>
</comment>
<dbReference type="GO" id="GO:0002935">
    <property type="term" value="F:tRNA (adenine(37)-C2)-methyltransferase activity"/>
    <property type="evidence" value="ECO:0007669"/>
    <property type="project" value="UniProtKB-UniRule"/>
</dbReference>
<dbReference type="GO" id="GO:0019843">
    <property type="term" value="F:rRNA binding"/>
    <property type="evidence" value="ECO:0007669"/>
    <property type="project" value="UniProtKB-UniRule"/>
</dbReference>
<comment type="catalytic activity">
    <reaction evidence="12">
        <text>adenosine(2503) in 23S rRNA + 2 reduced [2Fe-2S]-[ferredoxin] + 2 S-adenosyl-L-methionine = 2-methyladenosine(2503) in 23S rRNA + 5'-deoxyadenosine + L-methionine + 2 oxidized [2Fe-2S]-[ferredoxin] + S-adenosyl-L-homocysteine</text>
        <dbReference type="Rhea" id="RHEA:42916"/>
        <dbReference type="Rhea" id="RHEA-COMP:10000"/>
        <dbReference type="Rhea" id="RHEA-COMP:10001"/>
        <dbReference type="Rhea" id="RHEA-COMP:10152"/>
        <dbReference type="Rhea" id="RHEA-COMP:10282"/>
        <dbReference type="ChEBI" id="CHEBI:17319"/>
        <dbReference type="ChEBI" id="CHEBI:33737"/>
        <dbReference type="ChEBI" id="CHEBI:33738"/>
        <dbReference type="ChEBI" id="CHEBI:57844"/>
        <dbReference type="ChEBI" id="CHEBI:57856"/>
        <dbReference type="ChEBI" id="CHEBI:59789"/>
        <dbReference type="ChEBI" id="CHEBI:74411"/>
        <dbReference type="ChEBI" id="CHEBI:74497"/>
        <dbReference type="EC" id="2.1.1.192"/>
    </reaction>
</comment>
<proteinExistence type="inferred from homology"/>
<protein>
    <recommendedName>
        <fullName evidence="12">Probable dual-specificity RNA methyltransferase RlmN</fullName>
        <ecNumber evidence="12">2.1.1.192</ecNumber>
    </recommendedName>
    <alternativeName>
        <fullName evidence="12">23S rRNA (adenine(2503)-C(2))-methyltransferase</fullName>
    </alternativeName>
    <alternativeName>
        <fullName evidence="12">23S rRNA m2A2503 methyltransferase</fullName>
    </alternativeName>
    <alternativeName>
        <fullName evidence="12">Ribosomal RNA large subunit methyltransferase N</fullName>
    </alternativeName>
    <alternativeName>
        <fullName evidence="12">tRNA (adenine(37)-C(2))-methyltransferase</fullName>
    </alternativeName>
    <alternativeName>
        <fullName evidence="12">tRNA m2A37 methyltransferase</fullName>
    </alternativeName>
</protein>
<comment type="subcellular location">
    <subcellularLocation>
        <location evidence="1 12">Cytoplasm</location>
    </subcellularLocation>
</comment>
<keyword evidence="12" id="KW-1015">Disulfide bond</keyword>
<dbReference type="Pfam" id="PF04055">
    <property type="entry name" value="Radical_SAM"/>
    <property type="match status" value="1"/>
</dbReference>
<dbReference type="GO" id="GO:0030488">
    <property type="term" value="P:tRNA methylation"/>
    <property type="evidence" value="ECO:0007669"/>
    <property type="project" value="UniProtKB-UniRule"/>
</dbReference>
<evidence type="ECO:0000256" key="12">
    <source>
        <dbReference type="HAMAP-Rule" id="MF_01849"/>
    </source>
</evidence>
<feature type="binding site" evidence="12">
    <location>
        <begin position="159"/>
        <end position="160"/>
    </location>
    <ligand>
        <name>S-adenosyl-L-methionine</name>
        <dbReference type="ChEBI" id="CHEBI:59789"/>
    </ligand>
</feature>
<keyword evidence="7 12" id="KW-0949">S-adenosyl-L-methionine</keyword>
<evidence type="ECO:0000256" key="10">
    <source>
        <dbReference type="ARBA" id="ARBA00023004"/>
    </source>
</evidence>
<evidence type="ECO:0000256" key="9">
    <source>
        <dbReference type="ARBA" id="ARBA00022723"/>
    </source>
</evidence>
<dbReference type="FunFam" id="3.20.20.70:FF:000014">
    <property type="entry name" value="Probable dual-specificity RNA methyltransferase RlmN"/>
    <property type="match status" value="1"/>
</dbReference>
<evidence type="ECO:0000256" key="8">
    <source>
        <dbReference type="ARBA" id="ARBA00022694"/>
    </source>
</evidence>
<evidence type="ECO:0000256" key="7">
    <source>
        <dbReference type="ARBA" id="ARBA00022691"/>
    </source>
</evidence>
<feature type="binding site" evidence="12">
    <location>
        <position position="119"/>
    </location>
    <ligand>
        <name>[4Fe-4S] cluster</name>
        <dbReference type="ChEBI" id="CHEBI:49883"/>
        <note>4Fe-4S-S-AdoMet</note>
    </ligand>
</feature>
<keyword evidence="15" id="KW-1185">Reference proteome</keyword>
<dbReference type="InParanoid" id="A0A140L4T6"/>
<evidence type="ECO:0000259" key="13">
    <source>
        <dbReference type="PROSITE" id="PS51918"/>
    </source>
</evidence>
<dbReference type="InterPro" id="IPR058240">
    <property type="entry name" value="rSAM_sf"/>
</dbReference>
<keyword evidence="10 12" id="KW-0408">Iron</keyword>
<comment type="miscellaneous">
    <text evidence="12">Reaction proceeds by a ping-pong mechanism involving intermediate methylation of a conserved cysteine residue.</text>
</comment>
<dbReference type="InterPro" id="IPR040072">
    <property type="entry name" value="Methyltransferase_A"/>
</dbReference>
<evidence type="ECO:0000256" key="2">
    <source>
        <dbReference type="ARBA" id="ARBA00022485"/>
    </source>
</evidence>
<evidence type="ECO:0000256" key="3">
    <source>
        <dbReference type="ARBA" id="ARBA00022490"/>
    </source>
</evidence>
<evidence type="ECO:0000256" key="6">
    <source>
        <dbReference type="ARBA" id="ARBA00022679"/>
    </source>
</evidence>
<evidence type="ECO:0000256" key="11">
    <source>
        <dbReference type="ARBA" id="ARBA00023014"/>
    </source>
</evidence>
<dbReference type="PANTHER" id="PTHR30544:SF5">
    <property type="entry name" value="RADICAL SAM CORE DOMAIN-CONTAINING PROTEIN"/>
    <property type="match status" value="1"/>
</dbReference>
<dbReference type="PROSITE" id="PS51918">
    <property type="entry name" value="RADICAL_SAM"/>
    <property type="match status" value="1"/>
</dbReference>
<dbReference type="InterPro" id="IPR027492">
    <property type="entry name" value="RNA_MTrfase_RlmN"/>
</dbReference>
<comment type="cofactor">
    <cofactor evidence="12">
        <name>[4Fe-4S] cluster</name>
        <dbReference type="ChEBI" id="CHEBI:49883"/>
    </cofactor>
    <text evidence="12">Binds 1 [4Fe-4S] cluster. The cluster is coordinated with 3 cysteines and an exchangeable S-adenosyl-L-methionine.</text>
</comment>
<comment type="similarity">
    <text evidence="12">Belongs to the radical SAM superfamily. RlmN family.</text>
</comment>
<dbReference type="STRING" id="520764.AN618_18390"/>
<evidence type="ECO:0000313" key="15">
    <source>
        <dbReference type="Proteomes" id="UP000070427"/>
    </source>
</evidence>
<feature type="binding site" evidence="12">
    <location>
        <position position="112"/>
    </location>
    <ligand>
        <name>[4Fe-4S] cluster</name>
        <dbReference type="ChEBI" id="CHEBI:49883"/>
        <note>4Fe-4S-S-AdoMet</note>
    </ligand>
</feature>
<keyword evidence="3 12" id="KW-0963">Cytoplasm</keyword>
<feature type="binding site" evidence="12">
    <location>
        <position position="191"/>
    </location>
    <ligand>
        <name>S-adenosyl-L-methionine</name>
        <dbReference type="ChEBI" id="CHEBI:59789"/>
    </ligand>
</feature>
<accession>A0A140L4T6</accession>
<feature type="active site" description="S-methylcysteine intermediate" evidence="12">
    <location>
        <position position="333"/>
    </location>
</feature>
<dbReference type="GO" id="GO:0005737">
    <property type="term" value="C:cytoplasm"/>
    <property type="evidence" value="ECO:0007669"/>
    <property type="project" value="UniProtKB-SubCell"/>
</dbReference>
<dbReference type="HAMAP" id="MF_01849">
    <property type="entry name" value="RNA_methyltr_RlmN"/>
    <property type="match status" value="1"/>
</dbReference>
<dbReference type="InterPro" id="IPR004383">
    <property type="entry name" value="rRNA_lsu_MTrfase_RlmN/Cfr"/>
</dbReference>
<organism evidence="14 15">
    <name type="scientific">Fervidicola ferrireducens</name>
    <dbReference type="NCBI Taxonomy" id="520764"/>
    <lineage>
        <taxon>Bacteria</taxon>
        <taxon>Bacillati</taxon>
        <taxon>Bacillota</taxon>
        <taxon>Clostridia</taxon>
        <taxon>Thermosediminibacterales</taxon>
        <taxon>Thermosediminibacteraceae</taxon>
        <taxon>Fervidicola</taxon>
    </lineage>
</organism>
<comment type="function">
    <text evidence="12">Specifically methylates position 2 of adenine 2503 in 23S rRNA and position 2 of adenine 37 in tRNAs.</text>
</comment>
<dbReference type="Gene3D" id="3.20.20.70">
    <property type="entry name" value="Aldolase class I"/>
    <property type="match status" value="1"/>
</dbReference>
<dbReference type="SFLD" id="SFLDF00275">
    <property type="entry name" value="adenosine_C2_methyltransferase"/>
    <property type="match status" value="1"/>
</dbReference>
<dbReference type="EMBL" id="LOED01000025">
    <property type="protein sequence ID" value="KXG75561.1"/>
    <property type="molecule type" value="Genomic_DNA"/>
</dbReference>
<dbReference type="InterPro" id="IPR048641">
    <property type="entry name" value="RlmN_N"/>
</dbReference>
<dbReference type="OrthoDB" id="9793973at2"/>
<dbReference type="EC" id="2.1.1.192" evidence="12"/>
<keyword evidence="11 12" id="KW-0411">Iron-sulfur</keyword>
<comment type="catalytic activity">
    <reaction evidence="12">
        <text>adenosine(37) in tRNA + 2 reduced [2Fe-2S]-[ferredoxin] + 2 S-adenosyl-L-methionine = 2-methyladenosine(37) in tRNA + 5'-deoxyadenosine + L-methionine + 2 oxidized [2Fe-2S]-[ferredoxin] + S-adenosyl-L-homocysteine</text>
        <dbReference type="Rhea" id="RHEA:43332"/>
        <dbReference type="Rhea" id="RHEA-COMP:10000"/>
        <dbReference type="Rhea" id="RHEA-COMP:10001"/>
        <dbReference type="Rhea" id="RHEA-COMP:10162"/>
        <dbReference type="Rhea" id="RHEA-COMP:10485"/>
        <dbReference type="ChEBI" id="CHEBI:17319"/>
        <dbReference type="ChEBI" id="CHEBI:33737"/>
        <dbReference type="ChEBI" id="CHEBI:33738"/>
        <dbReference type="ChEBI" id="CHEBI:57844"/>
        <dbReference type="ChEBI" id="CHEBI:57856"/>
        <dbReference type="ChEBI" id="CHEBI:59789"/>
        <dbReference type="ChEBI" id="CHEBI:74411"/>
        <dbReference type="ChEBI" id="CHEBI:74497"/>
        <dbReference type="EC" id="2.1.1.192"/>
    </reaction>
</comment>
<evidence type="ECO:0000256" key="4">
    <source>
        <dbReference type="ARBA" id="ARBA00022552"/>
    </source>
</evidence>
<dbReference type="InterPro" id="IPR007197">
    <property type="entry name" value="rSAM"/>
</dbReference>
<dbReference type="GO" id="GO:0046872">
    <property type="term" value="F:metal ion binding"/>
    <property type="evidence" value="ECO:0007669"/>
    <property type="project" value="UniProtKB-KW"/>
</dbReference>
<keyword evidence="2 12" id="KW-0004">4Fe-4S</keyword>
<dbReference type="GO" id="GO:0000049">
    <property type="term" value="F:tRNA binding"/>
    <property type="evidence" value="ECO:0007669"/>
    <property type="project" value="UniProtKB-UniRule"/>
</dbReference>
<reference evidence="14 15" key="1">
    <citation type="submission" date="2015-12" db="EMBL/GenBank/DDBJ databases">
        <title>Draft genome sequnece of Fervidicola ferrireducens strain Y170.</title>
        <authorList>
            <person name="Patel B.K."/>
        </authorList>
    </citation>
    <scope>NUCLEOTIDE SEQUENCE [LARGE SCALE GENOMIC DNA]</scope>
    <source>
        <strain evidence="14 15">Y170</strain>
    </source>
</reference>